<proteinExistence type="predicted"/>
<organism evidence="1 2">
    <name type="scientific">Paracoccus yeei</name>
    <dbReference type="NCBI Taxonomy" id="147645"/>
    <lineage>
        <taxon>Bacteria</taxon>
        <taxon>Pseudomonadati</taxon>
        <taxon>Pseudomonadota</taxon>
        <taxon>Alphaproteobacteria</taxon>
        <taxon>Rhodobacterales</taxon>
        <taxon>Paracoccaceae</taxon>
        <taxon>Paracoccus</taxon>
    </lineage>
</organism>
<dbReference type="EMBL" id="CP031078">
    <property type="protein sequence ID" value="AYF02149.1"/>
    <property type="molecule type" value="Genomic_DNA"/>
</dbReference>
<protein>
    <submittedName>
        <fullName evidence="1">Uncharacterized protein</fullName>
    </submittedName>
</protein>
<evidence type="ECO:0000313" key="1">
    <source>
        <dbReference type="EMBL" id="AYF02149.1"/>
    </source>
</evidence>
<sequence>MGPADPGRPEPLMEAAMAPKDGTKGLFRAPAPLTAMDRTTSEARQIIADQTERRQQLTAKLRAARLAQAAAAPEPAPAAKRGKKT</sequence>
<dbReference type="AlphaFoldDB" id="A0A386UPC5"/>
<reference evidence="2" key="1">
    <citation type="submission" date="2018-07" db="EMBL/GenBank/DDBJ databases">
        <title>Genome Structure of the Opportunistic Pathogen Paracoccus yeei (Alphaproteobacteria) and Identification of Putative Virulence Factors.</title>
        <authorList>
            <person name="Lasek R."/>
            <person name="Szuplewska M."/>
            <person name="Mitura M."/>
            <person name="Decewicz P."/>
            <person name="Chmielowska C."/>
            <person name="Pawlot A."/>
            <person name="Sentkowska D."/>
            <person name="Czarnecki J."/>
            <person name="Bartosik D."/>
        </authorList>
    </citation>
    <scope>NUCLEOTIDE SEQUENCE [LARGE SCALE GENOMIC DNA]</scope>
    <source>
        <strain evidence="2">CCUG 32053</strain>
    </source>
</reference>
<accession>A0A386UPC5</accession>
<dbReference type="Proteomes" id="UP000272010">
    <property type="component" value="Chromosome"/>
</dbReference>
<gene>
    <name evidence="1" type="ORF">PY32053_02554</name>
</gene>
<name>A0A386UPC5_9RHOB</name>
<evidence type="ECO:0000313" key="2">
    <source>
        <dbReference type="Proteomes" id="UP000272010"/>
    </source>
</evidence>